<keyword evidence="2" id="KW-1185">Reference proteome</keyword>
<dbReference type="Proteomes" id="UP000504617">
    <property type="component" value="Unplaced"/>
</dbReference>
<feature type="region of interest" description="Disordered" evidence="1">
    <location>
        <begin position="85"/>
        <end position="124"/>
    </location>
</feature>
<protein>
    <submittedName>
        <fullName evidence="3">Nucleolar protein 4-like</fullName>
    </submittedName>
</protein>
<evidence type="ECO:0000313" key="3">
    <source>
        <dbReference type="RefSeq" id="XP_013923025.1"/>
    </source>
</evidence>
<feature type="compositionally biased region" description="Polar residues" evidence="1">
    <location>
        <begin position="40"/>
        <end position="49"/>
    </location>
</feature>
<feature type="region of interest" description="Disordered" evidence="1">
    <location>
        <begin position="13"/>
        <end position="64"/>
    </location>
</feature>
<dbReference type="GeneID" id="106549807"/>
<dbReference type="AlphaFoldDB" id="A0A6I9YGJ3"/>
<reference evidence="3" key="1">
    <citation type="submission" date="2025-08" db="UniProtKB">
        <authorList>
            <consortium name="RefSeq"/>
        </authorList>
    </citation>
    <scope>IDENTIFICATION</scope>
    <source>
        <tissue evidence="3">Skeletal muscle</tissue>
    </source>
</reference>
<evidence type="ECO:0000313" key="2">
    <source>
        <dbReference type="Proteomes" id="UP000504617"/>
    </source>
</evidence>
<organism evidence="2 3">
    <name type="scientific">Thamnophis sirtalis</name>
    <dbReference type="NCBI Taxonomy" id="35019"/>
    <lineage>
        <taxon>Eukaryota</taxon>
        <taxon>Metazoa</taxon>
        <taxon>Chordata</taxon>
        <taxon>Craniata</taxon>
        <taxon>Vertebrata</taxon>
        <taxon>Euteleostomi</taxon>
        <taxon>Lepidosauria</taxon>
        <taxon>Squamata</taxon>
        <taxon>Bifurcata</taxon>
        <taxon>Unidentata</taxon>
        <taxon>Episquamata</taxon>
        <taxon>Toxicofera</taxon>
        <taxon>Serpentes</taxon>
        <taxon>Colubroidea</taxon>
        <taxon>Colubridae</taxon>
        <taxon>Natricinae</taxon>
        <taxon>Thamnophis</taxon>
    </lineage>
</organism>
<proteinExistence type="predicted"/>
<sequence>MTIFHTYDHGSISWADDSSSESCSGNGSSTLNPSTSSSTQGDATYTEVNGNGAGAPMDFSASSEDQPINLCDKLAPAHVANAYQSDSCSADGLRSRTKYGAKSTTEVGSDAPLSPGAAATSTQL</sequence>
<name>A0A6I9YGJ3_9SAUR</name>
<dbReference type="RefSeq" id="XP_013923025.1">
    <property type="nucleotide sequence ID" value="XM_014067550.1"/>
</dbReference>
<feature type="compositionally biased region" description="Low complexity" evidence="1">
    <location>
        <begin position="13"/>
        <end position="39"/>
    </location>
</feature>
<accession>A0A6I9YGJ3</accession>
<gene>
    <name evidence="3" type="primary">LOC106549807</name>
</gene>
<evidence type="ECO:0000256" key="1">
    <source>
        <dbReference type="SAM" id="MobiDB-lite"/>
    </source>
</evidence>
<dbReference type="KEGG" id="tsr:106549807"/>
<dbReference type="OrthoDB" id="10047222at2759"/>